<sequence>MTAYNKLASALILCFAAHSSYALTFNAAQIESTQGQLLYVEIPYTNASNNAAIQAGLADPDDLIRMGASQQDVSGLNFFVRRTGASSGVIVITSSQPMNNKNINLIVKVQDADGAHLQQIQKNLGGNNPPKALMAKANPIKASTQEQVLVPKQIVSEKDIALNLPESRRYTTTVAPANNPPTPSNLLAISVAAPPKLTTATPTNQPSITTKPTTTTATPVKPAITPAAPAKPVTTVAAIGSMPQPLQKHSQPQATPATAQTSVETKKPIPVAHRAPAKPAPVATPKETAKNNHYVVQRQDSLWSIAARISEQTHQPIGEVMKHIKALNEHAFVGGNINRLRAGTNLNLSSAPLPATRTAKTTKPTSAGKYATKYRLDQAEMRLVTENTDTSSSKMGGNSHNAQKTAPELSLKVMTTRKKTVTLQKNVVQLDLALQQKDHQIQLLNARLAQLQQQLQQQQKANKPSH</sequence>
<comment type="caution">
    <text evidence="5">The sequence shown here is derived from an EMBL/GenBank/DDBJ whole genome shotgun (WGS) entry which is preliminary data.</text>
</comment>
<evidence type="ECO:0000313" key="5">
    <source>
        <dbReference type="EMBL" id="ESK52130.1"/>
    </source>
</evidence>
<name>V2UTZ3_9GAMM</name>
<feature type="chain" id="PRO_5004709920" description="LysM domain-containing protein" evidence="3">
    <location>
        <begin position="23"/>
        <end position="466"/>
    </location>
</feature>
<accession>V2UTZ3</accession>
<keyword evidence="3" id="KW-0732">Signal</keyword>
<dbReference type="CDD" id="cd00118">
    <property type="entry name" value="LysM"/>
    <property type="match status" value="1"/>
</dbReference>
<reference evidence="5 6" key="1">
    <citation type="submission" date="2013-10" db="EMBL/GenBank/DDBJ databases">
        <title>The Genome Sequence of Acinetobacter brisouii CIP 110357.</title>
        <authorList>
            <consortium name="The Broad Institute Genomics Platform"/>
            <consortium name="The Broad Institute Genome Sequencing Center for Infectious Disease"/>
            <person name="Cerqueira G."/>
            <person name="Feldgarden M."/>
            <person name="Courvalin P."/>
            <person name="Grillot-Courvalin C."/>
            <person name="Clermont D."/>
            <person name="Rocha E."/>
            <person name="Yoon E.-J."/>
            <person name="Nemec A."/>
            <person name="Young S.K."/>
            <person name="Zeng Q."/>
            <person name="Gargeya S."/>
            <person name="Fitzgerald M."/>
            <person name="Abouelleil A."/>
            <person name="Alvarado L."/>
            <person name="Berlin A.M."/>
            <person name="Chapman S.B."/>
            <person name="Gainer-Dewar J."/>
            <person name="Goldberg J."/>
            <person name="Gnerre S."/>
            <person name="Griggs A."/>
            <person name="Gujja S."/>
            <person name="Hansen M."/>
            <person name="Howarth C."/>
            <person name="Imamovic A."/>
            <person name="Ireland A."/>
            <person name="Larimer J."/>
            <person name="McCowan C."/>
            <person name="Murphy C."/>
            <person name="Pearson M."/>
            <person name="Poon T.W."/>
            <person name="Priest M."/>
            <person name="Roberts A."/>
            <person name="Saif S."/>
            <person name="Shea T."/>
            <person name="Sykes S."/>
            <person name="Wortman J."/>
            <person name="Nusbaum C."/>
            <person name="Birren B."/>
        </authorList>
    </citation>
    <scope>NUCLEOTIDE SEQUENCE [LARGE SCALE GENOMIC DNA]</scope>
    <source>
        <strain evidence="5 6">CIP 110357</strain>
    </source>
</reference>
<dbReference type="AlphaFoldDB" id="V2UTZ3"/>
<evidence type="ECO:0000313" key="6">
    <source>
        <dbReference type="Proteomes" id="UP000018418"/>
    </source>
</evidence>
<dbReference type="Proteomes" id="UP000018418">
    <property type="component" value="Unassembled WGS sequence"/>
</dbReference>
<dbReference type="Pfam" id="PF25800">
    <property type="entry name" value="FimV_N"/>
    <property type="match status" value="1"/>
</dbReference>
<dbReference type="InterPro" id="IPR018392">
    <property type="entry name" value="LysM"/>
</dbReference>
<proteinExistence type="predicted"/>
<dbReference type="PATRIC" id="fig|1341683.3.peg.267"/>
<evidence type="ECO:0000256" key="3">
    <source>
        <dbReference type="SAM" id="SignalP"/>
    </source>
</evidence>
<dbReference type="Gene3D" id="3.10.350.10">
    <property type="entry name" value="LysM domain"/>
    <property type="match status" value="1"/>
</dbReference>
<feature type="domain" description="LysM" evidence="4">
    <location>
        <begin position="292"/>
        <end position="348"/>
    </location>
</feature>
<dbReference type="EMBL" id="AYEU01000003">
    <property type="protein sequence ID" value="ESK52130.1"/>
    <property type="molecule type" value="Genomic_DNA"/>
</dbReference>
<feature type="coiled-coil region" evidence="1">
    <location>
        <begin position="434"/>
        <end position="461"/>
    </location>
</feature>
<dbReference type="InterPro" id="IPR057840">
    <property type="entry name" value="FimV_N"/>
</dbReference>
<dbReference type="HOGENOM" id="CLU_559777_0_0_6"/>
<dbReference type="PROSITE" id="PS51782">
    <property type="entry name" value="LYSM"/>
    <property type="match status" value="1"/>
</dbReference>
<evidence type="ECO:0000259" key="4">
    <source>
        <dbReference type="PROSITE" id="PS51782"/>
    </source>
</evidence>
<feature type="region of interest" description="Disordered" evidence="2">
    <location>
        <begin position="199"/>
        <end position="226"/>
    </location>
</feature>
<gene>
    <name evidence="5" type="ORF">P255_00272</name>
</gene>
<dbReference type="InterPro" id="IPR036779">
    <property type="entry name" value="LysM_dom_sf"/>
</dbReference>
<keyword evidence="6" id="KW-1185">Reference proteome</keyword>
<evidence type="ECO:0000256" key="2">
    <source>
        <dbReference type="SAM" id="MobiDB-lite"/>
    </source>
</evidence>
<evidence type="ECO:0000256" key="1">
    <source>
        <dbReference type="SAM" id="Coils"/>
    </source>
</evidence>
<dbReference type="STRING" id="396323.VH98_00465"/>
<feature type="signal peptide" evidence="3">
    <location>
        <begin position="1"/>
        <end position="22"/>
    </location>
</feature>
<dbReference type="OrthoDB" id="5298707at2"/>
<organism evidence="5 6">
    <name type="scientific">Acinetobacter brisouii CIP 110357</name>
    <dbReference type="NCBI Taxonomy" id="1341683"/>
    <lineage>
        <taxon>Bacteria</taxon>
        <taxon>Pseudomonadati</taxon>
        <taxon>Pseudomonadota</taxon>
        <taxon>Gammaproteobacteria</taxon>
        <taxon>Moraxellales</taxon>
        <taxon>Moraxellaceae</taxon>
        <taxon>Acinetobacter</taxon>
    </lineage>
</organism>
<protein>
    <recommendedName>
        <fullName evidence="4">LysM domain-containing protein</fullName>
    </recommendedName>
</protein>
<dbReference type="RefSeq" id="WP_004899284.1">
    <property type="nucleotide sequence ID" value="NZ_BBTI01000003.1"/>
</dbReference>
<keyword evidence="1" id="KW-0175">Coiled coil</keyword>